<keyword evidence="1" id="KW-0677">Repeat</keyword>
<evidence type="ECO:0000313" key="5">
    <source>
        <dbReference type="Proteomes" id="UP000232875"/>
    </source>
</evidence>
<dbReference type="InterPro" id="IPR002110">
    <property type="entry name" value="Ankyrin_rpt"/>
</dbReference>
<reference evidence="4 5" key="1">
    <citation type="submission" date="2017-10" db="EMBL/GenBank/DDBJ databases">
        <title>A novel species of cold-tolerant Malassezia isolated from bats.</title>
        <authorList>
            <person name="Lorch J.M."/>
            <person name="Palmer J.M."/>
            <person name="Vanderwolf K.J."/>
            <person name="Schmidt K.Z."/>
            <person name="Verant M.L."/>
            <person name="Weller T.J."/>
            <person name="Blehert D.S."/>
        </authorList>
    </citation>
    <scope>NUCLEOTIDE SEQUENCE [LARGE SCALE GENOMIC DNA]</scope>
    <source>
        <strain evidence="4 5">NWHC:44797-103</strain>
    </source>
</reference>
<evidence type="ECO:0000256" key="1">
    <source>
        <dbReference type="ARBA" id="ARBA00022737"/>
    </source>
</evidence>
<dbReference type="STRING" id="2020962.A0A2N1JGW5"/>
<proteinExistence type="predicted"/>
<dbReference type="PROSITE" id="PS50088">
    <property type="entry name" value="ANK_REPEAT"/>
    <property type="match status" value="1"/>
</dbReference>
<dbReference type="InterPro" id="IPR036770">
    <property type="entry name" value="Ankyrin_rpt-contain_sf"/>
</dbReference>
<dbReference type="PANTHER" id="PTHR24198">
    <property type="entry name" value="ANKYRIN REPEAT AND PROTEIN KINASE DOMAIN-CONTAINING PROTEIN"/>
    <property type="match status" value="1"/>
</dbReference>
<dbReference type="OrthoDB" id="9995210at2759"/>
<dbReference type="PROSITE" id="PS50297">
    <property type="entry name" value="ANK_REP_REGION"/>
    <property type="match status" value="1"/>
</dbReference>
<name>A0A2N1JGW5_9BASI</name>
<dbReference type="SUPFAM" id="SSF48403">
    <property type="entry name" value="Ankyrin repeat"/>
    <property type="match status" value="1"/>
</dbReference>
<dbReference type="Gene3D" id="1.25.40.20">
    <property type="entry name" value="Ankyrin repeat-containing domain"/>
    <property type="match status" value="1"/>
</dbReference>
<dbReference type="Proteomes" id="UP000232875">
    <property type="component" value="Unassembled WGS sequence"/>
</dbReference>
<protein>
    <submittedName>
        <fullName evidence="4">Uncharacterized protein</fullName>
    </submittedName>
</protein>
<evidence type="ECO:0000313" key="4">
    <source>
        <dbReference type="EMBL" id="PKI85790.1"/>
    </source>
</evidence>
<dbReference type="AlphaFoldDB" id="A0A2N1JGW5"/>
<accession>A0A2N1JGW5</accession>
<organism evidence="4 5">
    <name type="scientific">Malassezia vespertilionis</name>
    <dbReference type="NCBI Taxonomy" id="2020962"/>
    <lineage>
        <taxon>Eukaryota</taxon>
        <taxon>Fungi</taxon>
        <taxon>Dikarya</taxon>
        <taxon>Basidiomycota</taxon>
        <taxon>Ustilaginomycotina</taxon>
        <taxon>Malasseziomycetes</taxon>
        <taxon>Malasseziales</taxon>
        <taxon>Malasseziaceae</taxon>
        <taxon>Malassezia</taxon>
    </lineage>
</organism>
<feature type="repeat" description="ANK" evidence="3">
    <location>
        <begin position="41"/>
        <end position="73"/>
    </location>
</feature>
<sequence length="155" mass="16598">MADDARKQLLLAAQTDNVELAESILDADPPIAYDINFTDGIGNTALHYACENISADVLDRLLNEEVDVDVQNTLAGDTPLHVACRVANEEARNWLAPTETKNHAGLRAVDTIVGAKADTELGKKLIDMLTVTRAEAQLGADDIAYDDGPPSDVEA</sequence>
<dbReference type="EMBL" id="KZ454987">
    <property type="protein sequence ID" value="PKI85790.1"/>
    <property type="molecule type" value="Genomic_DNA"/>
</dbReference>
<evidence type="ECO:0000256" key="2">
    <source>
        <dbReference type="ARBA" id="ARBA00023043"/>
    </source>
</evidence>
<keyword evidence="5" id="KW-1185">Reference proteome</keyword>
<dbReference type="PANTHER" id="PTHR24198:SF165">
    <property type="entry name" value="ANKYRIN REPEAT-CONTAINING PROTEIN-RELATED"/>
    <property type="match status" value="1"/>
</dbReference>
<dbReference type="SMART" id="SM00248">
    <property type="entry name" value="ANK"/>
    <property type="match status" value="3"/>
</dbReference>
<dbReference type="Pfam" id="PF12796">
    <property type="entry name" value="Ank_2"/>
    <property type="match status" value="1"/>
</dbReference>
<keyword evidence="2 3" id="KW-0040">ANK repeat</keyword>
<evidence type="ECO:0000256" key="3">
    <source>
        <dbReference type="PROSITE-ProRule" id="PRU00023"/>
    </source>
</evidence>
<gene>
    <name evidence="4" type="ORF">MVES_000289</name>
</gene>